<feature type="transmembrane region" description="Helical" evidence="2">
    <location>
        <begin position="109"/>
        <end position="128"/>
    </location>
</feature>
<proteinExistence type="predicted"/>
<dbReference type="EMBL" id="BAAAQN010000057">
    <property type="protein sequence ID" value="GAA2053765.1"/>
    <property type="molecule type" value="Genomic_DNA"/>
</dbReference>
<comment type="caution">
    <text evidence="3">The sequence shown here is derived from an EMBL/GenBank/DDBJ whole genome shotgun (WGS) entry which is preliminary data.</text>
</comment>
<dbReference type="Proteomes" id="UP001500751">
    <property type="component" value="Unassembled WGS sequence"/>
</dbReference>
<keyword evidence="2" id="KW-0472">Membrane</keyword>
<feature type="compositionally biased region" description="Low complexity" evidence="1">
    <location>
        <begin position="199"/>
        <end position="214"/>
    </location>
</feature>
<evidence type="ECO:0000313" key="3">
    <source>
        <dbReference type="EMBL" id="GAA2053765.1"/>
    </source>
</evidence>
<name>A0ABN2V6Y7_9ACTN</name>
<organism evidence="3 4">
    <name type="scientific">Catenulispora yoronensis</name>
    <dbReference type="NCBI Taxonomy" id="450799"/>
    <lineage>
        <taxon>Bacteria</taxon>
        <taxon>Bacillati</taxon>
        <taxon>Actinomycetota</taxon>
        <taxon>Actinomycetes</taxon>
        <taxon>Catenulisporales</taxon>
        <taxon>Catenulisporaceae</taxon>
        <taxon>Catenulispora</taxon>
    </lineage>
</organism>
<gene>
    <name evidence="3" type="ORF">GCM10009839_72140</name>
</gene>
<evidence type="ECO:0000256" key="2">
    <source>
        <dbReference type="SAM" id="Phobius"/>
    </source>
</evidence>
<dbReference type="RefSeq" id="WP_344670191.1">
    <property type="nucleotide sequence ID" value="NZ_BAAAQN010000057.1"/>
</dbReference>
<feature type="compositionally biased region" description="Polar residues" evidence="1">
    <location>
        <begin position="146"/>
        <end position="156"/>
    </location>
</feature>
<keyword evidence="2" id="KW-0812">Transmembrane</keyword>
<keyword evidence="2" id="KW-1133">Transmembrane helix</keyword>
<evidence type="ECO:0000256" key="1">
    <source>
        <dbReference type="SAM" id="MobiDB-lite"/>
    </source>
</evidence>
<feature type="region of interest" description="Disordered" evidence="1">
    <location>
        <begin position="142"/>
        <end position="254"/>
    </location>
</feature>
<sequence length="254" mass="25363">MQTPTGRQRPTHPIPRPRPHGPADLEILADDLDYLADMHRSQGPRVGGQAGFGTGAGFERGFTAGAERDWSDWSEDANEAADADVAAPAGPIFVDASGRRRKIARRASLAAMAVVAGYAGLLVVSFAGGPIPPNALLPVPGVPSQKAPTPASTSAVANGADGVRTSGKPGAADHSAGRPTGATERRPETHASTPGKAGQTSASAPQPTSSGSAAPPQPTPTSAPVSTAASSPTSAHGNPTPPGHQHKSSSAPTG</sequence>
<protein>
    <submittedName>
        <fullName evidence="3">Uncharacterized protein</fullName>
    </submittedName>
</protein>
<keyword evidence="4" id="KW-1185">Reference proteome</keyword>
<accession>A0ABN2V6Y7</accession>
<feature type="compositionally biased region" description="Low complexity" evidence="1">
    <location>
        <begin position="222"/>
        <end position="235"/>
    </location>
</feature>
<feature type="region of interest" description="Disordered" evidence="1">
    <location>
        <begin position="1"/>
        <end position="24"/>
    </location>
</feature>
<evidence type="ECO:0000313" key="4">
    <source>
        <dbReference type="Proteomes" id="UP001500751"/>
    </source>
</evidence>
<reference evidence="3 4" key="1">
    <citation type="journal article" date="2019" name="Int. J. Syst. Evol. Microbiol.">
        <title>The Global Catalogue of Microorganisms (GCM) 10K type strain sequencing project: providing services to taxonomists for standard genome sequencing and annotation.</title>
        <authorList>
            <consortium name="The Broad Institute Genomics Platform"/>
            <consortium name="The Broad Institute Genome Sequencing Center for Infectious Disease"/>
            <person name="Wu L."/>
            <person name="Ma J."/>
        </authorList>
    </citation>
    <scope>NUCLEOTIDE SEQUENCE [LARGE SCALE GENOMIC DNA]</scope>
    <source>
        <strain evidence="3 4">JCM 16014</strain>
    </source>
</reference>